<dbReference type="AlphaFoldDB" id="A0A2U2EFU5"/>
<dbReference type="Proteomes" id="UP001197847">
    <property type="component" value="Unassembled WGS sequence"/>
</dbReference>
<sequence>MKIEDARKIIQEESLQGYNLCEERENRENEVVLKKENEKWIVYVTDERASKITNSVDKYNTETEAIEDFIERLRADKVLCEL</sequence>
<dbReference type="InterPro" id="IPR028954">
    <property type="entry name" value="Imm59"/>
</dbReference>
<dbReference type="Pfam" id="PF15597">
    <property type="entry name" value="Imm59"/>
    <property type="match status" value="1"/>
</dbReference>
<evidence type="ECO:0000313" key="9">
    <source>
        <dbReference type="Proteomes" id="UP000479563"/>
    </source>
</evidence>
<evidence type="ECO:0000313" key="7">
    <source>
        <dbReference type="Proteomes" id="UP000283501"/>
    </source>
</evidence>
<evidence type="ECO:0000313" key="2">
    <source>
        <dbReference type="EMBL" id="MSC60153.1"/>
    </source>
</evidence>
<comment type="caution">
    <text evidence="3">The sequence shown here is derived from an EMBL/GenBank/DDBJ whole genome shotgun (WGS) entry which is preliminary data.</text>
</comment>
<evidence type="ECO:0000313" key="5">
    <source>
        <dbReference type="EMBL" id="RHF02124.1"/>
    </source>
</evidence>
<name>A0A2U2EFU5_9FIRM</name>
<dbReference type="EMBL" id="WKQP01000010">
    <property type="protein sequence ID" value="MSC60153.1"/>
    <property type="molecule type" value="Genomic_DNA"/>
</dbReference>
<organism evidence="3 6">
    <name type="scientific">Agathobacter rectalis</name>
    <dbReference type="NCBI Taxonomy" id="39491"/>
    <lineage>
        <taxon>Bacteria</taxon>
        <taxon>Bacillati</taxon>
        <taxon>Bacillota</taxon>
        <taxon>Clostridia</taxon>
        <taxon>Lachnospirales</taxon>
        <taxon>Lachnospiraceae</taxon>
        <taxon>Agathobacter</taxon>
    </lineage>
</organism>
<dbReference type="OMA" id="CEERENR"/>
<dbReference type="EMBL" id="QSKY01000018">
    <property type="protein sequence ID" value="RHF02124.1"/>
    <property type="molecule type" value="Genomic_DNA"/>
</dbReference>
<dbReference type="RefSeq" id="WP_012741514.1">
    <property type="nucleotide sequence ID" value="NZ_CP092643.1"/>
</dbReference>
<dbReference type="EMBL" id="QSAZ01000007">
    <property type="protein sequence ID" value="RGW87031.1"/>
    <property type="molecule type" value="Genomic_DNA"/>
</dbReference>
<evidence type="ECO:0000313" key="1">
    <source>
        <dbReference type="EMBL" id="MCC2746028.1"/>
    </source>
</evidence>
<evidence type="ECO:0000313" key="4">
    <source>
        <dbReference type="EMBL" id="RGW87031.1"/>
    </source>
</evidence>
<dbReference type="EMBL" id="JAJFBX010000003">
    <property type="protein sequence ID" value="MCC2746028.1"/>
    <property type="molecule type" value="Genomic_DNA"/>
</dbReference>
<dbReference type="Proteomes" id="UP000245905">
    <property type="component" value="Unassembled WGS sequence"/>
</dbReference>
<evidence type="ECO:0000313" key="8">
    <source>
        <dbReference type="Proteomes" id="UP000283683"/>
    </source>
</evidence>
<dbReference type="Proteomes" id="UP000479563">
    <property type="component" value="Unassembled WGS sequence"/>
</dbReference>
<protein>
    <submittedName>
        <fullName evidence="3">Uncharacterized protein</fullName>
    </submittedName>
</protein>
<reference evidence="7 8" key="2">
    <citation type="submission" date="2018-08" db="EMBL/GenBank/DDBJ databases">
        <title>A genome reference for cultivated species of the human gut microbiota.</title>
        <authorList>
            <person name="Zou Y."/>
            <person name="Xue W."/>
            <person name="Luo G."/>
        </authorList>
    </citation>
    <scope>NUCLEOTIDE SEQUENCE [LARGE SCALE GENOMIC DNA]</scope>
    <source>
        <strain evidence="4 8">AF06-19</strain>
        <strain evidence="5 7">AM26-2LB</strain>
    </source>
</reference>
<evidence type="ECO:0000313" key="6">
    <source>
        <dbReference type="Proteomes" id="UP000245905"/>
    </source>
</evidence>
<reference evidence="1" key="4">
    <citation type="submission" date="2021-10" db="EMBL/GenBank/DDBJ databases">
        <title>Collection of gut derived symbiotic bacterial strains cultured from healthy donors.</title>
        <authorList>
            <person name="Lin H."/>
            <person name="Littmann E."/>
            <person name="Claire K."/>
            <person name="Pamer E."/>
        </authorList>
    </citation>
    <scope>NUCLEOTIDE SEQUENCE</scope>
    <source>
        <strain evidence="1">MSK.22.92</strain>
    </source>
</reference>
<gene>
    <name evidence="5" type="ORF">DW703_11895</name>
    <name evidence="4" type="ORF">DWV45_08570</name>
    <name evidence="2" type="ORF">GKE07_08090</name>
    <name evidence="3" type="ORF">LD38_10590</name>
    <name evidence="1" type="ORF">LK487_03105</name>
</gene>
<dbReference type="EMBL" id="JRFS01000020">
    <property type="protein sequence ID" value="PWE83376.1"/>
    <property type="molecule type" value="Genomic_DNA"/>
</dbReference>
<proteinExistence type="predicted"/>
<reference evidence="2 9" key="3">
    <citation type="journal article" date="2019" name="Nat. Med.">
        <title>A library of human gut bacterial isolates paired with longitudinal multiomics data enables mechanistic microbiome research.</title>
        <authorList>
            <person name="Poyet M."/>
            <person name="Groussin M."/>
            <person name="Gibbons S.M."/>
            <person name="Avila-Pacheco J."/>
            <person name="Jiang X."/>
            <person name="Kearney S.M."/>
            <person name="Perrotta A.R."/>
            <person name="Berdy B."/>
            <person name="Zhao S."/>
            <person name="Lieberman T.D."/>
            <person name="Swanson P.K."/>
            <person name="Smith M."/>
            <person name="Roesemann S."/>
            <person name="Alexander J.E."/>
            <person name="Rich S.A."/>
            <person name="Livny J."/>
            <person name="Vlamakis H."/>
            <person name="Clish C."/>
            <person name="Bullock K."/>
            <person name="Deik A."/>
            <person name="Scott J."/>
            <person name="Pierce K.A."/>
            <person name="Xavier R.J."/>
            <person name="Alm E.J."/>
        </authorList>
    </citation>
    <scope>NUCLEOTIDE SEQUENCE [LARGE SCALE GENOMIC DNA]</scope>
    <source>
        <strain evidence="2 9">BIOML-A11</strain>
    </source>
</reference>
<evidence type="ECO:0000313" key="3">
    <source>
        <dbReference type="EMBL" id="PWE83376.1"/>
    </source>
</evidence>
<dbReference type="Proteomes" id="UP000283501">
    <property type="component" value="Unassembled WGS sequence"/>
</dbReference>
<reference evidence="3 6" key="1">
    <citation type="submission" date="2014-09" db="EMBL/GenBank/DDBJ databases">
        <title>Butyrate-producing bacteria isolated from human gut.</title>
        <authorList>
            <person name="Zhang Q."/>
            <person name="Zhao L."/>
        </authorList>
    </citation>
    <scope>NUCLEOTIDE SEQUENCE [LARGE SCALE GENOMIC DNA]</scope>
    <source>
        <strain evidence="3 6">R22</strain>
    </source>
</reference>
<dbReference type="Proteomes" id="UP000283683">
    <property type="component" value="Unassembled WGS sequence"/>
</dbReference>
<dbReference type="GeneID" id="86987495"/>
<accession>A0A2U2EFU5</accession>